<dbReference type="Pfam" id="PF10223">
    <property type="entry name" value="Menorin_N"/>
    <property type="match status" value="1"/>
</dbReference>
<evidence type="ECO:0000256" key="2">
    <source>
        <dbReference type="SAM" id="Phobius"/>
    </source>
</evidence>
<organism evidence="5">
    <name type="scientific">Photinus pyralis</name>
    <name type="common">Common eastern firefly</name>
    <name type="synonym">Lampyris pyralis</name>
    <dbReference type="NCBI Taxonomy" id="7054"/>
    <lineage>
        <taxon>Eukaryota</taxon>
        <taxon>Metazoa</taxon>
        <taxon>Ecdysozoa</taxon>
        <taxon>Arthropoda</taxon>
        <taxon>Hexapoda</taxon>
        <taxon>Insecta</taxon>
        <taxon>Pterygota</taxon>
        <taxon>Neoptera</taxon>
        <taxon>Endopterygota</taxon>
        <taxon>Coleoptera</taxon>
        <taxon>Polyphaga</taxon>
        <taxon>Elateriformia</taxon>
        <taxon>Elateroidea</taxon>
        <taxon>Lampyridae</taxon>
        <taxon>Lampyrinae</taxon>
        <taxon>Photinus</taxon>
    </lineage>
</organism>
<comment type="similarity">
    <text evidence="1">Belongs to the menorin family.</text>
</comment>
<evidence type="ECO:0000313" key="5">
    <source>
        <dbReference type="EMBL" id="JAV92137.1"/>
    </source>
</evidence>
<dbReference type="GO" id="GO:0005615">
    <property type="term" value="C:extracellular space"/>
    <property type="evidence" value="ECO:0007669"/>
    <property type="project" value="TreeGrafter"/>
</dbReference>
<dbReference type="OrthoDB" id="413402at2759"/>
<feature type="domain" description="Menorin-like" evidence="4">
    <location>
        <begin position="33"/>
        <end position="277"/>
    </location>
</feature>
<feature type="signal peptide" evidence="3">
    <location>
        <begin position="1"/>
        <end position="18"/>
    </location>
</feature>
<evidence type="ECO:0000256" key="3">
    <source>
        <dbReference type="SAM" id="SignalP"/>
    </source>
</evidence>
<feature type="chain" id="PRO_5036312586" description="Menorin-like domain-containing protein" evidence="3">
    <location>
        <begin position="19"/>
        <end position="309"/>
    </location>
</feature>
<dbReference type="PANTHER" id="PTHR21184">
    <property type="entry name" value="MENORIN (DENDRITIC BRANCHING PROTEIN)"/>
    <property type="match status" value="1"/>
</dbReference>
<evidence type="ECO:0000256" key="1">
    <source>
        <dbReference type="ARBA" id="ARBA00044953"/>
    </source>
</evidence>
<dbReference type="EMBL" id="GEZM01014351">
    <property type="protein sequence ID" value="JAV92137.1"/>
    <property type="molecule type" value="Transcribed_RNA"/>
</dbReference>
<accession>A0A1Y1N968</accession>
<gene>
    <name evidence="6" type="ORF">PPYR_07780</name>
</gene>
<dbReference type="EMBL" id="VVIM01000005">
    <property type="protein sequence ID" value="KAB0799900.1"/>
    <property type="molecule type" value="Genomic_DNA"/>
</dbReference>
<evidence type="ECO:0000313" key="6">
    <source>
        <dbReference type="EMBL" id="KAB0799900.1"/>
    </source>
</evidence>
<reference evidence="6" key="3">
    <citation type="submission" date="2019-08" db="EMBL/GenBank/DDBJ databases">
        <authorList>
            <consortium name="Photinus pyralis genome working group"/>
            <person name="Fallon T.R."/>
            <person name="Sander Lower S.E."/>
            <person name="Weng J.-K."/>
        </authorList>
    </citation>
    <scope>NUCLEOTIDE SEQUENCE</scope>
    <source>
        <strain evidence="6">1611_PpyrPB1</strain>
        <tissue evidence="6">Whole body</tissue>
    </source>
</reference>
<feature type="transmembrane region" description="Helical" evidence="2">
    <location>
        <begin position="289"/>
        <end position="308"/>
    </location>
</feature>
<keyword evidence="3" id="KW-0732">Signal</keyword>
<dbReference type="AlphaFoldDB" id="A0A1Y1N968"/>
<dbReference type="FunCoup" id="A0A1Y1N968">
    <property type="interactions" value="75"/>
</dbReference>
<evidence type="ECO:0000259" key="4">
    <source>
        <dbReference type="Pfam" id="PF10223"/>
    </source>
</evidence>
<keyword evidence="2" id="KW-0472">Membrane</keyword>
<keyword evidence="2" id="KW-1133">Transmembrane helix</keyword>
<protein>
    <recommendedName>
        <fullName evidence="4">Menorin-like domain-containing protein</fullName>
    </recommendedName>
</protein>
<sequence>MELMFFSILVNCVTLSLSVPDHTAAFFPNVKGNLTAITWAHAVNSQALLQTALNGSVMMLEADVIIGTLNNEPDPIPIMGHPPANNSDLSLEMFLQAVQNNNMNSSAPKGIKLDFKSIEAVEKSSPIIGKMYPAITFPLWLNADILPGPLNTVDPPVDAARFLKVAETFANATLSIGWKTLYGGPANITNASYTDQQIEEMINVIRFHNVTQPITFPVRAGIAAQSLEQLDKIVKSVNDSTLTLWNGNGDYVDIPTLRELIFRLGVNKVYVDLPDDLKMSLHLDQNGSVSNLASITVLAFILSLLVTLM</sequence>
<reference evidence="6 7" key="2">
    <citation type="journal article" date="2018" name="Elife">
        <title>Firefly genomes illuminate parallel origins of bioluminescence in beetles.</title>
        <authorList>
            <person name="Fallon T.R."/>
            <person name="Lower S.E."/>
            <person name="Chang C.H."/>
            <person name="Bessho-Uehara M."/>
            <person name="Martin G.J."/>
            <person name="Bewick A.J."/>
            <person name="Behringer M."/>
            <person name="Debat H.J."/>
            <person name="Wong I."/>
            <person name="Day J.C."/>
            <person name="Suvorov A."/>
            <person name="Silva C.J."/>
            <person name="Stanger-Hall K.F."/>
            <person name="Hall D.W."/>
            <person name="Schmitz R.J."/>
            <person name="Nelson D.R."/>
            <person name="Lewis S.M."/>
            <person name="Shigenobu S."/>
            <person name="Bybee S.M."/>
            <person name="Larracuente A.M."/>
            <person name="Oba Y."/>
            <person name="Weng J.K."/>
        </authorList>
    </citation>
    <scope>NUCLEOTIDE SEQUENCE [LARGE SCALE GENOMIC DNA]</scope>
    <source>
        <strain evidence="6">1611_PpyrPB1</strain>
        <tissue evidence="6">Whole body</tissue>
    </source>
</reference>
<dbReference type="Proteomes" id="UP000327044">
    <property type="component" value="Unassembled WGS sequence"/>
</dbReference>
<evidence type="ECO:0000313" key="7">
    <source>
        <dbReference type="Proteomes" id="UP000327044"/>
    </source>
</evidence>
<dbReference type="InParanoid" id="A0A1Y1N968"/>
<name>A0A1Y1N968_PHOPY</name>
<dbReference type="PANTHER" id="PTHR21184:SF6">
    <property type="entry name" value="CONSERVED PLASMA MEMBRANE PROTEIN"/>
    <property type="match status" value="1"/>
</dbReference>
<dbReference type="InterPro" id="IPR019356">
    <property type="entry name" value="Menorin_dom"/>
</dbReference>
<proteinExistence type="inferred from homology"/>
<keyword evidence="7" id="KW-1185">Reference proteome</keyword>
<keyword evidence="2" id="KW-0812">Transmembrane</keyword>
<reference evidence="5" key="1">
    <citation type="journal article" date="2016" name="Sci. Rep.">
        <title>Molecular characterization of firefly nuptial gifts: a multi-omics approach sheds light on postcopulatory sexual selection.</title>
        <authorList>
            <person name="Al-Wathiqui N."/>
            <person name="Fallon T.R."/>
            <person name="South A."/>
            <person name="Weng J.K."/>
            <person name="Lewis S.M."/>
        </authorList>
    </citation>
    <scope>NUCLEOTIDE SEQUENCE</scope>
</reference>